<reference evidence="2" key="1">
    <citation type="journal article" date="2020" name="Stud. Mycol.">
        <title>101 Dothideomycetes genomes: a test case for predicting lifestyles and emergence of pathogens.</title>
        <authorList>
            <person name="Haridas S."/>
            <person name="Albert R."/>
            <person name="Binder M."/>
            <person name="Bloem J."/>
            <person name="Labutti K."/>
            <person name="Salamov A."/>
            <person name="Andreopoulos B."/>
            <person name="Baker S."/>
            <person name="Barry K."/>
            <person name="Bills G."/>
            <person name="Bluhm B."/>
            <person name="Cannon C."/>
            <person name="Castanera R."/>
            <person name="Culley D."/>
            <person name="Daum C."/>
            <person name="Ezra D."/>
            <person name="Gonzalez J."/>
            <person name="Henrissat B."/>
            <person name="Kuo A."/>
            <person name="Liang C."/>
            <person name="Lipzen A."/>
            <person name="Lutzoni F."/>
            <person name="Magnuson J."/>
            <person name="Mondo S."/>
            <person name="Nolan M."/>
            <person name="Ohm R."/>
            <person name="Pangilinan J."/>
            <person name="Park H.-J."/>
            <person name="Ramirez L."/>
            <person name="Alfaro M."/>
            <person name="Sun H."/>
            <person name="Tritt A."/>
            <person name="Yoshinaga Y."/>
            <person name="Zwiers L.-H."/>
            <person name="Turgeon B."/>
            <person name="Goodwin S."/>
            <person name="Spatafora J."/>
            <person name="Crous P."/>
            <person name="Grigoriev I."/>
        </authorList>
    </citation>
    <scope>NUCLEOTIDE SEQUENCE</scope>
    <source>
        <strain evidence="2">CBS 122681</strain>
    </source>
</reference>
<keyword evidence="1" id="KW-0472">Membrane</keyword>
<dbReference type="AlphaFoldDB" id="A0A6A6SJH2"/>
<accession>A0A6A6SJH2</accession>
<feature type="transmembrane region" description="Helical" evidence="1">
    <location>
        <begin position="677"/>
        <end position="695"/>
    </location>
</feature>
<organism evidence="2 3">
    <name type="scientific">Lophiostoma macrostomum CBS 122681</name>
    <dbReference type="NCBI Taxonomy" id="1314788"/>
    <lineage>
        <taxon>Eukaryota</taxon>
        <taxon>Fungi</taxon>
        <taxon>Dikarya</taxon>
        <taxon>Ascomycota</taxon>
        <taxon>Pezizomycotina</taxon>
        <taxon>Dothideomycetes</taxon>
        <taxon>Pleosporomycetidae</taxon>
        <taxon>Pleosporales</taxon>
        <taxon>Lophiostomataceae</taxon>
        <taxon>Lophiostoma</taxon>
    </lineage>
</organism>
<proteinExistence type="predicted"/>
<evidence type="ECO:0000313" key="3">
    <source>
        <dbReference type="Proteomes" id="UP000799324"/>
    </source>
</evidence>
<evidence type="ECO:0000256" key="1">
    <source>
        <dbReference type="SAM" id="Phobius"/>
    </source>
</evidence>
<name>A0A6A6SJH2_9PLEO</name>
<dbReference type="OrthoDB" id="3525430at2759"/>
<feature type="transmembrane region" description="Helical" evidence="1">
    <location>
        <begin position="525"/>
        <end position="543"/>
    </location>
</feature>
<protein>
    <submittedName>
        <fullName evidence="2">Uncharacterized protein</fullName>
    </submittedName>
</protein>
<feature type="transmembrane region" description="Helical" evidence="1">
    <location>
        <begin position="635"/>
        <end position="656"/>
    </location>
</feature>
<feature type="transmembrane region" description="Helical" evidence="1">
    <location>
        <begin position="564"/>
        <end position="586"/>
    </location>
</feature>
<dbReference type="EMBL" id="MU004606">
    <property type="protein sequence ID" value="KAF2647552.1"/>
    <property type="molecule type" value="Genomic_DNA"/>
</dbReference>
<keyword evidence="1" id="KW-1133">Transmembrane helix</keyword>
<sequence>MGLPQCYQTSASLYVFVSRERLPFLRSSVHYCVLRTEMHHGIFGACMQTGTLVDKSCFCTDKLSERGCSACSDSRNRPLYLSWLNSTCGDIAGWQGLSNNWTSELPELKLVWVGNATAKSNSYYASSDNPCSYKAPSTYQYCNTTYFPNWNRPPVLCSALGINLTVLWKSNIYNATEAAMATFRDANKTYSPWFRNNYYAPQYWASKYDPSYDPGLYLDLNGFCRSIYPATGGNGDTCGSPAERSRRLLWAGSACTPTPYFGWPENWKDSLALVNSTFKEKSSLPPLRDVPGTQSCSSYINSTLNRCTSQRCKDNTCSEFVDAVDIPCLCKDMDVQAKCNTTGIERTVDYLWFNSTCGSFSGFPGLPAAWENSLLTMNSSYGAPKNFSTWPDCANVNACKPILNGTVTNCTQTLCDIDPQTGVCNSTSSGVKPLCFCSPLNYDHTCNQNCKLSWEREQYLHWMNSTSIPDSSWRSLPGNWVDLLQVQDYELLPWNWRIQITATKSQNSTVAAERQQHCPSTSSKLAAFAAVNAAMALLIPLFGRRDVMKKITFGFFGKRASPMWLATGPLTVILHVASNAIAALMIKQTPGFGSVDVGQLILLWCTRPRLAWMIIALIPFQASNEIYFSVASSTLIAEVFLQILGGCYMGVATNYARRQKWYQVGHLTRTARGRDAMVMYAGSIMWLSVIVIAIATCVWSLLGLSRFVAAIAGAIRGLDRQARRHAKSLEKRAAAVAGQRDSSVKPSLIQGLAVRFYSLDVQFEQSCGIIYQNLTKLSDRWVRLEKYATTDLKAMRAAEQEASARKKKAKAEGKAQSPSIPRDAAVSWLKDSLAYATWNNTPAHETFKVRAMMDKFSTTENWVRETKTSIETEITATERNLQGYRNTLLTVEERIRIIEKVIQHFSTWNTDQPGRARRGIFSSRSRANDENAYIDALLRGTTGTKWTPSASERSIISSFRTARASFAQIRTELIGPDRDPVGNNSRMGLNSLISDAISELRCLMNWRASISSFIPLCAVVKHECTKLTNIWTQQKAKREAEDARRGQGSSALLRKIALRTIAGMIGCSAAQWVWWVGNVKVAGDR</sequence>
<dbReference type="Proteomes" id="UP000799324">
    <property type="component" value="Unassembled WGS sequence"/>
</dbReference>
<keyword evidence="1" id="KW-0812">Transmembrane</keyword>
<gene>
    <name evidence="2" type="ORF">K491DRAFT_299178</name>
</gene>
<keyword evidence="3" id="KW-1185">Reference proteome</keyword>
<evidence type="ECO:0000313" key="2">
    <source>
        <dbReference type="EMBL" id="KAF2647552.1"/>
    </source>
</evidence>